<dbReference type="PROSITE" id="PS50901">
    <property type="entry name" value="FTSK"/>
    <property type="match status" value="1"/>
</dbReference>
<dbReference type="SUPFAM" id="SSF52540">
    <property type="entry name" value="P-loop containing nucleoside triphosphate hydrolases"/>
    <property type="match status" value="1"/>
</dbReference>
<feature type="domain" description="FtsK" evidence="2">
    <location>
        <begin position="128"/>
        <end position="313"/>
    </location>
</feature>
<dbReference type="GO" id="GO:0051301">
    <property type="term" value="P:cell division"/>
    <property type="evidence" value="ECO:0007669"/>
    <property type="project" value="UniProtKB-KW"/>
</dbReference>
<keyword evidence="1" id="KW-0547">Nucleotide-binding</keyword>
<organism evidence="3 4">
    <name type="scientific">Lactobacillus helveticus CIRM-BIA 953</name>
    <dbReference type="NCBI Taxonomy" id="1226335"/>
    <lineage>
        <taxon>Bacteria</taxon>
        <taxon>Bacillati</taxon>
        <taxon>Bacillota</taxon>
        <taxon>Bacilli</taxon>
        <taxon>Lactobacillales</taxon>
        <taxon>Lactobacillaceae</taxon>
        <taxon>Lactobacillus</taxon>
    </lineage>
</organism>
<dbReference type="AlphaFoldDB" id="U4QI54"/>
<evidence type="ECO:0000256" key="1">
    <source>
        <dbReference type="PROSITE-ProRule" id="PRU00289"/>
    </source>
</evidence>
<evidence type="ECO:0000313" key="4">
    <source>
        <dbReference type="Proteomes" id="UP000017243"/>
    </source>
</evidence>
<dbReference type="EMBL" id="CBUH010000131">
    <property type="protein sequence ID" value="CDI42896.1"/>
    <property type="molecule type" value="Genomic_DNA"/>
</dbReference>
<dbReference type="InterPro" id="IPR027417">
    <property type="entry name" value="P-loop_NTPase"/>
</dbReference>
<dbReference type="GO" id="GO:0005524">
    <property type="term" value="F:ATP binding"/>
    <property type="evidence" value="ECO:0007669"/>
    <property type="project" value="UniProtKB-UniRule"/>
</dbReference>
<dbReference type="Gene3D" id="3.40.50.300">
    <property type="entry name" value="P-loop containing nucleotide triphosphate hydrolases"/>
    <property type="match status" value="1"/>
</dbReference>
<name>U4QI54_LACHE</name>
<evidence type="ECO:0000259" key="2">
    <source>
        <dbReference type="PROSITE" id="PS50901"/>
    </source>
</evidence>
<sequence length="360" mass="40925">MIEDILQCPAYLTQCLNISLDLSGETSYTNSFKVKIGKNGFWFIPHFPASYVLDNELYQKIYKIANAALYPAKSLLKQSAMYLVETDAKDFNNKRAFYFPWTDVSRRLIISDMESYLQTKDSKKIEIMQDVEIDYDKVTSILIAGNSGSGKSYVLTYLLTMLYLKGISDMYIIDPKCDVPARWAHAYGLDKRTLFPIEEMSNSDFVSKVNDILAKLVTIIYQRQRILYRDPHHQFKHLTVCIDEVLALTDGVPKKIKDSFFSLLSQISLLGRATFVHLLLVSQRFSNDAIPIAVREQANVCLQLGNISKKTTQFLFDVDPDGILVPIGKGTGLFQITDNTHPFQVLPLLTPTYQVKEGIL</sequence>
<comment type="caution">
    <text evidence="3">The sequence shown here is derived from an EMBL/GenBank/DDBJ whole genome shotgun (WGS) entry which is preliminary data.</text>
</comment>
<feature type="binding site" evidence="1">
    <location>
        <begin position="145"/>
        <end position="152"/>
    </location>
    <ligand>
        <name>ATP</name>
        <dbReference type="ChEBI" id="CHEBI:30616"/>
    </ligand>
</feature>
<accession>U4QI54</accession>
<reference evidence="3 4" key="1">
    <citation type="submission" date="2013-09" db="EMBL/GenBank/DDBJ databases">
        <title>Draft Genome Sequence of five Lactobacillus helveticus strains CIRM-BIA 101T, 103, 104, 951 and 953 isolated from milk product.</title>
        <authorList>
            <person name="Valence F."/>
            <person name="Chuat V."/>
            <person name="Ma L."/>
            <person name="Creno S."/>
            <person name="Falentin H."/>
            <person name="Lortal S."/>
            <person name="Bizet C."/>
            <person name="Clermont D."/>
            <person name="Loux V."/>
            <person name="Bouchier C."/>
            <person name="Cousin S."/>
        </authorList>
    </citation>
    <scope>NUCLEOTIDE SEQUENCE [LARGE SCALE GENOMIC DNA]</scope>
    <source>
        <strain evidence="3 4">CIRM-BIA 953</strain>
    </source>
</reference>
<evidence type="ECO:0000313" key="3">
    <source>
        <dbReference type="EMBL" id="CDI42896.1"/>
    </source>
</evidence>
<keyword evidence="3" id="KW-0131">Cell cycle</keyword>
<dbReference type="RefSeq" id="WP_023061688.1">
    <property type="nucleotide sequence ID" value="NZ_CBUH010000131.1"/>
</dbReference>
<dbReference type="GO" id="GO:0003677">
    <property type="term" value="F:DNA binding"/>
    <property type="evidence" value="ECO:0007669"/>
    <property type="project" value="InterPro"/>
</dbReference>
<dbReference type="InterPro" id="IPR002543">
    <property type="entry name" value="FtsK_dom"/>
</dbReference>
<dbReference type="Proteomes" id="UP000017243">
    <property type="component" value="Unassembled WGS sequence"/>
</dbReference>
<keyword evidence="1" id="KW-0067">ATP-binding</keyword>
<protein>
    <submittedName>
        <fullName evidence="3">Cell division protein</fullName>
    </submittedName>
</protein>
<proteinExistence type="predicted"/>
<keyword evidence="3" id="KW-0132">Cell division</keyword>
<gene>
    <name evidence="3" type="ORF">LHCIRMBIA953_00904</name>
</gene>